<name>A0ACC2I6U8_9PEZI</name>
<accession>A0ACC2I6U8</accession>
<gene>
    <name evidence="1" type="ORF">ONZ43_g5755</name>
</gene>
<protein>
    <submittedName>
        <fullName evidence="1">Uncharacterized protein</fullName>
    </submittedName>
</protein>
<organism evidence="1 2">
    <name type="scientific">Nemania bipapillata</name>
    <dbReference type="NCBI Taxonomy" id="110536"/>
    <lineage>
        <taxon>Eukaryota</taxon>
        <taxon>Fungi</taxon>
        <taxon>Dikarya</taxon>
        <taxon>Ascomycota</taxon>
        <taxon>Pezizomycotina</taxon>
        <taxon>Sordariomycetes</taxon>
        <taxon>Xylariomycetidae</taxon>
        <taxon>Xylariales</taxon>
        <taxon>Xylariaceae</taxon>
        <taxon>Nemania</taxon>
    </lineage>
</organism>
<dbReference type="EMBL" id="JAPESX010001865">
    <property type="protein sequence ID" value="KAJ8110891.1"/>
    <property type="molecule type" value="Genomic_DNA"/>
</dbReference>
<reference evidence="1" key="1">
    <citation type="submission" date="2022-11" db="EMBL/GenBank/DDBJ databases">
        <title>Genome Sequence of Nemania bipapillata.</title>
        <authorList>
            <person name="Buettner E."/>
        </authorList>
    </citation>
    <scope>NUCLEOTIDE SEQUENCE</scope>
    <source>
        <strain evidence="1">CP14</strain>
    </source>
</reference>
<comment type="caution">
    <text evidence="1">The sequence shown here is derived from an EMBL/GenBank/DDBJ whole genome shotgun (WGS) entry which is preliminary data.</text>
</comment>
<sequence length="114" mass="12867">MASHTFKAPLLPSALPETSRPQPQLEQFVSVFDFDSDSEEEDERRSFARRIKRGLHKKSASEKRYTAERKVGAARHTVSGGEASEKHARERARQNSRLSRGRGGSLGRIFGLMR</sequence>
<evidence type="ECO:0000313" key="1">
    <source>
        <dbReference type="EMBL" id="KAJ8110891.1"/>
    </source>
</evidence>
<proteinExistence type="predicted"/>
<keyword evidence="2" id="KW-1185">Reference proteome</keyword>
<dbReference type="Proteomes" id="UP001153334">
    <property type="component" value="Unassembled WGS sequence"/>
</dbReference>
<evidence type="ECO:0000313" key="2">
    <source>
        <dbReference type="Proteomes" id="UP001153334"/>
    </source>
</evidence>